<evidence type="ECO:0000256" key="7">
    <source>
        <dbReference type="ARBA" id="ARBA00023136"/>
    </source>
</evidence>
<sequence>MATPRNITPIETSADAGSVIYKPRAIEVFVPLLFVGSMAWTIWNFPGFIILLREPGPEVDRLAREWSVLGPIDWGMALAVIVLFVIGVMTVRRAPMEWQDWGLFDRISCFLGRATMALIAILVCVMLFEVLARYVFEKPTLWANEVSLWLAGFTFLLSGLYAMQQRSHIRIYILYDLFPRWLQRVCDVISTVLIVTFAFFLFYGAYGEATQKFLRWELYGTAFNPPIPATIKPMIIVVVILVAAQAIANLFRDWNMVPVIHTAADDIDEDELERLRRAVSDD</sequence>
<evidence type="ECO:0000256" key="5">
    <source>
        <dbReference type="ARBA" id="ARBA00022692"/>
    </source>
</evidence>
<dbReference type="PANTHER" id="PTHR35011:SF4">
    <property type="entry name" value="SLL1102 PROTEIN"/>
    <property type="match status" value="1"/>
</dbReference>
<evidence type="ECO:0000256" key="9">
    <source>
        <dbReference type="RuleBase" id="RU369079"/>
    </source>
</evidence>
<evidence type="ECO:0000256" key="8">
    <source>
        <dbReference type="ARBA" id="ARBA00038436"/>
    </source>
</evidence>
<evidence type="ECO:0000256" key="4">
    <source>
        <dbReference type="ARBA" id="ARBA00022519"/>
    </source>
</evidence>
<evidence type="ECO:0000313" key="11">
    <source>
        <dbReference type="EMBL" id="SEK96119.1"/>
    </source>
</evidence>
<evidence type="ECO:0000256" key="3">
    <source>
        <dbReference type="ARBA" id="ARBA00022475"/>
    </source>
</evidence>
<dbReference type="AlphaFoldDB" id="A0A1H7LB02"/>
<dbReference type="GO" id="GO:0005886">
    <property type="term" value="C:plasma membrane"/>
    <property type="evidence" value="ECO:0007669"/>
    <property type="project" value="UniProtKB-SubCell"/>
</dbReference>
<evidence type="ECO:0000256" key="1">
    <source>
        <dbReference type="ARBA" id="ARBA00004429"/>
    </source>
</evidence>
<feature type="transmembrane region" description="Helical" evidence="9">
    <location>
        <begin position="146"/>
        <end position="164"/>
    </location>
</feature>
<dbReference type="RefSeq" id="WP_245737546.1">
    <property type="nucleotide sequence ID" value="NZ_CAXBJT010000010.1"/>
</dbReference>
<gene>
    <name evidence="11" type="ORF">SAMN04488526_1670</name>
</gene>
<comment type="subcellular location">
    <subcellularLocation>
        <location evidence="1 9">Cell inner membrane</location>
        <topology evidence="1 9">Multi-pass membrane protein</topology>
    </subcellularLocation>
</comment>
<feature type="transmembrane region" description="Helical" evidence="9">
    <location>
        <begin position="185"/>
        <end position="206"/>
    </location>
</feature>
<evidence type="ECO:0000256" key="6">
    <source>
        <dbReference type="ARBA" id="ARBA00022989"/>
    </source>
</evidence>
<organism evidence="11 12">
    <name type="scientific">Jannaschia helgolandensis</name>
    <dbReference type="NCBI Taxonomy" id="188906"/>
    <lineage>
        <taxon>Bacteria</taxon>
        <taxon>Pseudomonadati</taxon>
        <taxon>Pseudomonadota</taxon>
        <taxon>Alphaproteobacteria</taxon>
        <taxon>Rhodobacterales</taxon>
        <taxon>Roseobacteraceae</taxon>
        <taxon>Jannaschia</taxon>
    </lineage>
</organism>
<comment type="function">
    <text evidence="9">Part of the tripartite ATP-independent periplasmic (TRAP) transport system.</text>
</comment>
<evidence type="ECO:0000256" key="2">
    <source>
        <dbReference type="ARBA" id="ARBA00022448"/>
    </source>
</evidence>
<comment type="caution">
    <text evidence="9">Lacks conserved residue(s) required for the propagation of feature annotation.</text>
</comment>
<feature type="transmembrane region" description="Helical" evidence="9">
    <location>
        <begin position="72"/>
        <end position="91"/>
    </location>
</feature>
<dbReference type="Pfam" id="PF04290">
    <property type="entry name" value="DctQ"/>
    <property type="match status" value="1"/>
</dbReference>
<dbReference type="Proteomes" id="UP000199283">
    <property type="component" value="Unassembled WGS sequence"/>
</dbReference>
<feature type="transmembrane region" description="Helical" evidence="9">
    <location>
        <begin position="111"/>
        <end position="134"/>
    </location>
</feature>
<keyword evidence="2 9" id="KW-0813">Transport</keyword>
<comment type="subunit">
    <text evidence="9">The complex comprises the extracytoplasmic solute receptor protein and the two transmembrane proteins.</text>
</comment>
<accession>A0A1H7LB02</accession>
<dbReference type="EMBL" id="FNZQ01000002">
    <property type="protein sequence ID" value="SEK96119.1"/>
    <property type="molecule type" value="Genomic_DNA"/>
</dbReference>
<feature type="domain" description="Tripartite ATP-independent periplasmic transporters DctQ component" evidence="10">
    <location>
        <begin position="122"/>
        <end position="254"/>
    </location>
</feature>
<keyword evidence="3" id="KW-1003">Cell membrane</keyword>
<dbReference type="STRING" id="188906.SAMN04488526_1670"/>
<evidence type="ECO:0000259" key="10">
    <source>
        <dbReference type="Pfam" id="PF04290"/>
    </source>
</evidence>
<evidence type="ECO:0000313" key="12">
    <source>
        <dbReference type="Proteomes" id="UP000199283"/>
    </source>
</evidence>
<dbReference type="InterPro" id="IPR055348">
    <property type="entry name" value="DctQ"/>
</dbReference>
<keyword evidence="7 9" id="KW-0472">Membrane</keyword>
<keyword evidence="4 9" id="KW-0997">Cell inner membrane</keyword>
<comment type="similarity">
    <text evidence="8 9">Belongs to the TRAP transporter small permease family.</text>
</comment>
<feature type="transmembrane region" description="Helical" evidence="9">
    <location>
        <begin position="226"/>
        <end position="251"/>
    </location>
</feature>
<dbReference type="GO" id="GO:0022857">
    <property type="term" value="F:transmembrane transporter activity"/>
    <property type="evidence" value="ECO:0007669"/>
    <property type="project" value="UniProtKB-UniRule"/>
</dbReference>
<feature type="transmembrane region" description="Helical" evidence="9">
    <location>
        <begin position="28"/>
        <end position="52"/>
    </location>
</feature>
<keyword evidence="6 9" id="KW-1133">Transmembrane helix</keyword>
<dbReference type="InterPro" id="IPR007387">
    <property type="entry name" value="TRAP_DctQ"/>
</dbReference>
<keyword evidence="5 9" id="KW-0812">Transmembrane</keyword>
<reference evidence="11 12" key="1">
    <citation type="submission" date="2016-10" db="EMBL/GenBank/DDBJ databases">
        <authorList>
            <person name="de Groot N.N."/>
        </authorList>
    </citation>
    <scope>NUCLEOTIDE SEQUENCE [LARGE SCALE GENOMIC DNA]</scope>
    <source>
        <strain evidence="11 12">DSM 14858</strain>
    </source>
</reference>
<keyword evidence="12" id="KW-1185">Reference proteome</keyword>
<name>A0A1H7LB02_9RHOB</name>
<protein>
    <recommendedName>
        <fullName evidence="9">TRAP transporter small permease protein</fullName>
    </recommendedName>
</protein>
<proteinExistence type="inferred from homology"/>
<dbReference type="PANTHER" id="PTHR35011">
    <property type="entry name" value="2,3-DIKETO-L-GULONATE TRAP TRANSPORTER SMALL PERMEASE PROTEIN YIAM"/>
    <property type="match status" value="1"/>
</dbReference>